<dbReference type="GO" id="GO:0005615">
    <property type="term" value="C:extracellular space"/>
    <property type="evidence" value="ECO:0007669"/>
    <property type="project" value="TreeGrafter"/>
</dbReference>
<evidence type="ECO:0000256" key="1">
    <source>
        <dbReference type="ARBA" id="ARBA00010136"/>
    </source>
</evidence>
<dbReference type="AlphaFoldDB" id="K3WUF7"/>
<dbReference type="GO" id="GO:0070006">
    <property type="term" value="F:metalloaminopeptidase activity"/>
    <property type="evidence" value="ECO:0007669"/>
    <property type="project" value="TreeGrafter"/>
</dbReference>
<dbReference type="PANTHER" id="PTHR11533:SF174">
    <property type="entry name" value="PUROMYCIN-SENSITIVE AMINOPEPTIDASE-RELATED"/>
    <property type="match status" value="1"/>
</dbReference>
<dbReference type="GO" id="GO:0006508">
    <property type="term" value="P:proteolysis"/>
    <property type="evidence" value="ECO:0007669"/>
    <property type="project" value="UniProtKB-KW"/>
</dbReference>
<evidence type="ECO:0000256" key="11">
    <source>
        <dbReference type="RuleBase" id="RU364040"/>
    </source>
</evidence>
<comment type="cofactor">
    <cofactor evidence="9 11">
        <name>Zn(2+)</name>
        <dbReference type="ChEBI" id="CHEBI:29105"/>
    </cofactor>
    <text evidence="9 11">Binds 1 zinc ion per subunit.</text>
</comment>
<dbReference type="SUPFAM" id="SSF63737">
    <property type="entry name" value="Leukotriene A4 hydrolase N-terminal domain"/>
    <property type="match status" value="1"/>
</dbReference>
<reference evidence="15" key="3">
    <citation type="submission" date="2015-02" db="UniProtKB">
        <authorList>
            <consortium name="EnsemblProtists"/>
        </authorList>
    </citation>
    <scope>IDENTIFICATION</scope>
    <source>
        <strain evidence="15">DAOM BR144</strain>
    </source>
</reference>
<evidence type="ECO:0000259" key="13">
    <source>
        <dbReference type="Pfam" id="PF11838"/>
    </source>
</evidence>
<keyword evidence="5 11" id="KW-0378">Hydrolase</keyword>
<dbReference type="InterPro" id="IPR045357">
    <property type="entry name" value="Aminopeptidase_N-like_N"/>
</dbReference>
<evidence type="ECO:0000256" key="4">
    <source>
        <dbReference type="ARBA" id="ARBA00022723"/>
    </source>
</evidence>
<evidence type="ECO:0000313" key="15">
    <source>
        <dbReference type="EnsemblProtists" id="PYU1_T008604"/>
    </source>
</evidence>
<accession>K3WUF7</accession>
<reference evidence="16" key="1">
    <citation type="journal article" date="2010" name="Genome Biol.">
        <title>Genome sequence of the necrotrophic plant pathogen Pythium ultimum reveals original pathogenicity mechanisms and effector repertoire.</title>
        <authorList>
            <person name="Levesque C.A."/>
            <person name="Brouwer H."/>
            <person name="Cano L."/>
            <person name="Hamilton J.P."/>
            <person name="Holt C."/>
            <person name="Huitema E."/>
            <person name="Raffaele S."/>
            <person name="Robideau G.P."/>
            <person name="Thines M."/>
            <person name="Win J."/>
            <person name="Zerillo M.M."/>
            <person name="Beakes G.W."/>
            <person name="Boore J.L."/>
            <person name="Busam D."/>
            <person name="Dumas B."/>
            <person name="Ferriera S."/>
            <person name="Fuerstenberg S.I."/>
            <person name="Gachon C.M."/>
            <person name="Gaulin E."/>
            <person name="Govers F."/>
            <person name="Grenville-Briggs L."/>
            <person name="Horner N."/>
            <person name="Hostetler J."/>
            <person name="Jiang R.H."/>
            <person name="Johnson J."/>
            <person name="Krajaejun T."/>
            <person name="Lin H."/>
            <person name="Meijer H.J."/>
            <person name="Moore B."/>
            <person name="Morris P."/>
            <person name="Phuntmart V."/>
            <person name="Puiu D."/>
            <person name="Shetty J."/>
            <person name="Stajich J.E."/>
            <person name="Tripathy S."/>
            <person name="Wawra S."/>
            <person name="van West P."/>
            <person name="Whitty B.R."/>
            <person name="Coutinho P.M."/>
            <person name="Henrissat B."/>
            <person name="Martin F."/>
            <person name="Thomas P.D."/>
            <person name="Tyler B.M."/>
            <person name="De Vries R.P."/>
            <person name="Kamoun S."/>
            <person name="Yandell M."/>
            <person name="Tisserat N."/>
            <person name="Buell C.R."/>
        </authorList>
    </citation>
    <scope>NUCLEOTIDE SEQUENCE</scope>
    <source>
        <strain evidence="16">DAOM:BR144</strain>
    </source>
</reference>
<dbReference type="InterPro" id="IPR014782">
    <property type="entry name" value="Peptidase_M1_dom"/>
</dbReference>
<evidence type="ECO:0000256" key="10">
    <source>
        <dbReference type="PIRSR" id="PIRSR634016-4"/>
    </source>
</evidence>
<reference evidence="16" key="2">
    <citation type="submission" date="2010-04" db="EMBL/GenBank/DDBJ databases">
        <authorList>
            <person name="Buell R."/>
            <person name="Hamilton J."/>
            <person name="Hostetler J."/>
        </authorList>
    </citation>
    <scope>NUCLEOTIDE SEQUENCE [LARGE SCALE GENOMIC DNA]</scope>
    <source>
        <strain evidence="16">DAOM:BR144</strain>
    </source>
</reference>
<dbReference type="InterPro" id="IPR042097">
    <property type="entry name" value="Aminopeptidase_N-like_N_sf"/>
</dbReference>
<dbReference type="HOGENOM" id="CLU_003705_0_1_1"/>
<evidence type="ECO:0000256" key="3">
    <source>
        <dbReference type="ARBA" id="ARBA00022670"/>
    </source>
</evidence>
<feature type="binding site" evidence="9">
    <location>
        <position position="321"/>
    </location>
    <ligand>
        <name>Zn(2+)</name>
        <dbReference type="ChEBI" id="CHEBI:29105"/>
        <note>catalytic</note>
    </ligand>
</feature>
<proteinExistence type="inferred from homology"/>
<keyword evidence="7 11" id="KW-0482">Metalloprotease</keyword>
<dbReference type="Gene3D" id="2.60.40.1730">
    <property type="entry name" value="tricorn interacting facor f3 domain"/>
    <property type="match status" value="1"/>
</dbReference>
<evidence type="ECO:0000256" key="2">
    <source>
        <dbReference type="ARBA" id="ARBA00022438"/>
    </source>
</evidence>
<dbReference type="InterPro" id="IPR050344">
    <property type="entry name" value="Peptidase_M1_aminopeptidases"/>
</dbReference>
<dbReference type="Gene3D" id="2.60.40.1910">
    <property type="match status" value="1"/>
</dbReference>
<dbReference type="InterPro" id="IPR034016">
    <property type="entry name" value="M1_APN-typ"/>
</dbReference>
<dbReference type="Pfam" id="PF01433">
    <property type="entry name" value="Peptidase_M1"/>
    <property type="match status" value="1"/>
</dbReference>
<feature type="binding site" evidence="9">
    <location>
        <position position="325"/>
    </location>
    <ligand>
        <name>Zn(2+)</name>
        <dbReference type="ChEBI" id="CHEBI:29105"/>
        <note>catalytic</note>
    </ligand>
</feature>
<feature type="site" description="Transition state stabilizer" evidence="10">
    <location>
        <position position="408"/>
    </location>
</feature>
<dbReference type="Gene3D" id="1.10.390.10">
    <property type="entry name" value="Neutral Protease Domain 2"/>
    <property type="match status" value="1"/>
</dbReference>
<evidence type="ECO:0000259" key="12">
    <source>
        <dbReference type="Pfam" id="PF01433"/>
    </source>
</evidence>
<name>K3WUF7_GLOUD</name>
<keyword evidence="2 11" id="KW-0031">Aminopeptidase</keyword>
<evidence type="ECO:0000259" key="14">
    <source>
        <dbReference type="Pfam" id="PF17900"/>
    </source>
</evidence>
<evidence type="ECO:0000256" key="8">
    <source>
        <dbReference type="PIRSR" id="PIRSR634016-1"/>
    </source>
</evidence>
<dbReference type="SUPFAM" id="SSF55486">
    <property type="entry name" value="Metalloproteases ('zincins'), catalytic domain"/>
    <property type="match status" value="1"/>
</dbReference>
<protein>
    <recommendedName>
        <fullName evidence="11">Aminopeptidase</fullName>
        <ecNumber evidence="11">3.4.11.-</ecNumber>
    </recommendedName>
</protein>
<feature type="binding site" evidence="9">
    <location>
        <position position="344"/>
    </location>
    <ligand>
        <name>Zn(2+)</name>
        <dbReference type="ChEBI" id="CHEBI:29105"/>
        <note>catalytic</note>
    </ligand>
</feature>
<feature type="domain" description="Peptidase M1 membrane alanine aminopeptidase" evidence="12">
    <location>
        <begin position="249"/>
        <end position="467"/>
    </location>
</feature>
<evidence type="ECO:0000256" key="9">
    <source>
        <dbReference type="PIRSR" id="PIRSR634016-3"/>
    </source>
</evidence>
<dbReference type="GO" id="GO:0042277">
    <property type="term" value="F:peptide binding"/>
    <property type="evidence" value="ECO:0007669"/>
    <property type="project" value="TreeGrafter"/>
</dbReference>
<dbReference type="PRINTS" id="PR00756">
    <property type="entry name" value="ALADIPTASE"/>
</dbReference>
<dbReference type="VEuPathDB" id="FungiDB:PYU1_G008588"/>
<dbReference type="STRING" id="431595.K3WUF7"/>
<dbReference type="CDD" id="cd09601">
    <property type="entry name" value="M1_APN-Q_like"/>
    <property type="match status" value="1"/>
</dbReference>
<dbReference type="GO" id="GO:0016020">
    <property type="term" value="C:membrane"/>
    <property type="evidence" value="ECO:0007669"/>
    <property type="project" value="TreeGrafter"/>
</dbReference>
<keyword evidence="6 9" id="KW-0862">Zinc</keyword>
<dbReference type="FunFam" id="1.10.390.10:FF:000001">
    <property type="entry name" value="Aminopeptidase"/>
    <property type="match status" value="1"/>
</dbReference>
<feature type="active site" description="Proton acceptor" evidence="8">
    <location>
        <position position="322"/>
    </location>
</feature>
<dbReference type="Gene3D" id="1.25.50.20">
    <property type="match status" value="1"/>
</dbReference>
<dbReference type="GO" id="GO:0005737">
    <property type="term" value="C:cytoplasm"/>
    <property type="evidence" value="ECO:0007669"/>
    <property type="project" value="TreeGrafter"/>
</dbReference>
<dbReference type="Pfam" id="PF11838">
    <property type="entry name" value="ERAP1_C"/>
    <property type="match status" value="1"/>
</dbReference>
<sequence>MASSSSKSFARLPTNVAPRKYYLDYHVDLPNYRFEVAQKIDVDVRSATRTITCHAVELYVFNVAIEYDGKKVECDEIRYLQNDQSIELLFAETIPAGTKAVIHLECHGFLNDKLKGFYRSEYEQDNEKRIMAVTQFEACDARRAFVCWDEPAVKASYEISIVTDTNLTAISNTHVVQTTIRPKKNAHIRANTRTDATVEKVWKFAETPIMSTYLVGMVVGEFDAVSDVTKEGVLVTVYTPVGRSERGLFALDVGTKALSFFTERFGIDYPLKKLDMLAIPDFAAGAMENWGVVTYRETRLLVDEKQSSFAQKTATARTVCHELAHQWFGNLVTMDWWTGLWLNEGFARFMEFEAVHHIFPEWNVWDTFVQEITMSTAMVKDCMKTSHPIEVVVNHPDEVDQIFDVISYAKGASIIRMLSEYLGRDVFYKGIHAYLVKFSYRNAQTEDLWNSLEEASGQKITKMANSWTSQTGYPIVTFNVETKELTQERFFADKSFKDEEKDAAVWDVPLTYLSSDSPSAIQQAGIWQAKSTQDGACAKTPLTADAETAAKLVCPSSGDGAWIKVNPKQSGFYLVNYSPQGWNALQKPVREKVFDTVDRMSLLNSVFAFARAGVLPVSQALDFSNAYADEPEHLCWKEISANLGFYSALFKEESFYPLLQQYIRNLFAGVMARLTWEAAPNESTVTGHFRRDVIAMLSRGDDHAVVAEAKRLFHAYFAGGRKSLAADLRGVVFDIQASRGDTSHMKQLRQCYEESDFIEEKLNCLSAIGLFKSLEIKREVIEWALKNVRSQDIQYVFASVASDMDGAVFAWQYVQDNWAALNAQYAPLMVGRIVLAVISRFQSEAKACEVESFLRDRKHNSYERLLDASLERIRIKSASFQRDRDELAKWLAATISA</sequence>
<evidence type="ECO:0000256" key="7">
    <source>
        <dbReference type="ARBA" id="ARBA00023049"/>
    </source>
</evidence>
<dbReference type="OMA" id="HDMAGFY"/>
<evidence type="ECO:0000313" key="16">
    <source>
        <dbReference type="Proteomes" id="UP000019132"/>
    </source>
</evidence>
<dbReference type="InterPro" id="IPR027268">
    <property type="entry name" value="Peptidase_M4/M1_CTD_sf"/>
</dbReference>
<dbReference type="eggNOG" id="KOG1046">
    <property type="taxonomic scope" value="Eukaryota"/>
</dbReference>
<comment type="similarity">
    <text evidence="1 11">Belongs to the peptidase M1 family.</text>
</comment>
<dbReference type="GO" id="GO:0008270">
    <property type="term" value="F:zinc ion binding"/>
    <property type="evidence" value="ECO:0007669"/>
    <property type="project" value="UniProtKB-UniRule"/>
</dbReference>
<evidence type="ECO:0000256" key="5">
    <source>
        <dbReference type="ARBA" id="ARBA00022801"/>
    </source>
</evidence>
<dbReference type="EC" id="3.4.11.-" evidence="11"/>
<dbReference type="InterPro" id="IPR001930">
    <property type="entry name" value="Peptidase_M1"/>
</dbReference>
<dbReference type="EnsemblProtists" id="PYU1_T008604">
    <property type="protein sequence ID" value="PYU1_T008604"/>
    <property type="gene ID" value="PYU1_G008588"/>
</dbReference>
<dbReference type="EMBL" id="GL376613">
    <property type="status" value="NOT_ANNOTATED_CDS"/>
    <property type="molecule type" value="Genomic_DNA"/>
</dbReference>
<keyword evidence="3 11" id="KW-0645">Protease</keyword>
<dbReference type="InParanoid" id="K3WUF7"/>
<evidence type="ECO:0000256" key="6">
    <source>
        <dbReference type="ARBA" id="ARBA00022833"/>
    </source>
</evidence>
<organism evidence="15 16">
    <name type="scientific">Globisporangium ultimum (strain ATCC 200006 / CBS 805.95 / DAOM BR144)</name>
    <name type="common">Pythium ultimum</name>
    <dbReference type="NCBI Taxonomy" id="431595"/>
    <lineage>
        <taxon>Eukaryota</taxon>
        <taxon>Sar</taxon>
        <taxon>Stramenopiles</taxon>
        <taxon>Oomycota</taxon>
        <taxon>Peronosporomycetes</taxon>
        <taxon>Pythiales</taxon>
        <taxon>Pythiaceae</taxon>
        <taxon>Globisporangium</taxon>
    </lineage>
</organism>
<dbReference type="Proteomes" id="UP000019132">
    <property type="component" value="Unassembled WGS sequence"/>
</dbReference>
<dbReference type="Pfam" id="PF17900">
    <property type="entry name" value="Peptidase_M1_N"/>
    <property type="match status" value="1"/>
</dbReference>
<dbReference type="PANTHER" id="PTHR11533">
    <property type="entry name" value="PROTEASE M1 ZINC METALLOPROTEASE"/>
    <property type="match status" value="1"/>
</dbReference>
<keyword evidence="4 9" id="KW-0479">Metal-binding</keyword>
<dbReference type="InterPro" id="IPR024571">
    <property type="entry name" value="ERAP1-like_C_dom"/>
</dbReference>
<feature type="domain" description="ERAP1-like C-terminal" evidence="13">
    <location>
        <begin position="562"/>
        <end position="874"/>
    </location>
</feature>
<feature type="domain" description="Aminopeptidase N-like N-terminal" evidence="14">
    <location>
        <begin position="18"/>
        <end position="214"/>
    </location>
</feature>
<dbReference type="GO" id="GO:0043171">
    <property type="term" value="P:peptide catabolic process"/>
    <property type="evidence" value="ECO:0007669"/>
    <property type="project" value="TreeGrafter"/>
</dbReference>
<keyword evidence="16" id="KW-1185">Reference proteome</keyword>